<organism evidence="2 3">
    <name type="scientific">Aquincola tertiaricarbonis</name>
    <dbReference type="NCBI Taxonomy" id="391953"/>
    <lineage>
        <taxon>Bacteria</taxon>
        <taxon>Pseudomonadati</taxon>
        <taxon>Pseudomonadota</taxon>
        <taxon>Betaproteobacteria</taxon>
        <taxon>Burkholderiales</taxon>
        <taxon>Sphaerotilaceae</taxon>
        <taxon>Aquincola</taxon>
    </lineage>
</organism>
<dbReference type="Gene3D" id="2.40.50.180">
    <property type="entry name" value="CheA-289, Domain 4"/>
    <property type="match status" value="1"/>
</dbReference>
<name>A0ABY4SE91_AQUTE</name>
<keyword evidence="3" id="KW-1185">Reference proteome</keyword>
<proteinExistence type="predicted"/>
<feature type="domain" description="CheW-like" evidence="1">
    <location>
        <begin position="27"/>
        <end position="176"/>
    </location>
</feature>
<protein>
    <submittedName>
        <fullName evidence="2">Chemotaxis protein CheW</fullName>
    </submittedName>
</protein>
<evidence type="ECO:0000259" key="1">
    <source>
        <dbReference type="PROSITE" id="PS50851"/>
    </source>
</evidence>
<sequence>MADREALRDLHARLADRLQAARDQQQVASWLAVECRGHGLLFPLQQAGEIFPLTTLLPVPHARPWFVGVANLRGGLHGVVDLAAFLGLGRTETAREGTRDPARLVALGAGSGLNCALLVERLAGLRNESQLKREMLPAEEPEGPALPAFAGARYRDADGRAWQEILLSALAEDPQFLAIAGH</sequence>
<dbReference type="SUPFAM" id="SSF50341">
    <property type="entry name" value="CheW-like"/>
    <property type="match status" value="1"/>
</dbReference>
<accession>A0ABY4SE91</accession>
<reference evidence="2" key="1">
    <citation type="submission" date="2022-05" db="EMBL/GenBank/DDBJ databases">
        <title>An RpoN-dependent PEP-CTERM gene is involved in floc formation of an Aquincola tertiaricarbonis strain.</title>
        <authorList>
            <person name="Qiu D."/>
            <person name="Xia M."/>
        </authorList>
    </citation>
    <scope>NUCLEOTIDE SEQUENCE</scope>
    <source>
        <strain evidence="2">RN12</strain>
    </source>
</reference>
<dbReference type="Proteomes" id="UP001056201">
    <property type="component" value="Chromosome 2"/>
</dbReference>
<evidence type="ECO:0000313" key="3">
    <source>
        <dbReference type="Proteomes" id="UP001056201"/>
    </source>
</evidence>
<dbReference type="EMBL" id="CP097636">
    <property type="protein sequence ID" value="URI09351.1"/>
    <property type="molecule type" value="Genomic_DNA"/>
</dbReference>
<dbReference type="SMART" id="SM00260">
    <property type="entry name" value="CheW"/>
    <property type="match status" value="1"/>
</dbReference>
<dbReference type="Pfam" id="PF01584">
    <property type="entry name" value="CheW"/>
    <property type="match status" value="1"/>
</dbReference>
<dbReference type="InterPro" id="IPR002545">
    <property type="entry name" value="CheW-lke_dom"/>
</dbReference>
<dbReference type="PROSITE" id="PS50851">
    <property type="entry name" value="CHEW"/>
    <property type="match status" value="1"/>
</dbReference>
<gene>
    <name evidence="2" type="ORF">MW290_27685</name>
</gene>
<dbReference type="InterPro" id="IPR036061">
    <property type="entry name" value="CheW-like_dom_sf"/>
</dbReference>
<dbReference type="RefSeq" id="WP_250197580.1">
    <property type="nucleotide sequence ID" value="NZ_CP097636.1"/>
</dbReference>
<evidence type="ECO:0000313" key="2">
    <source>
        <dbReference type="EMBL" id="URI09351.1"/>
    </source>
</evidence>